<sequence>MNYHLSPVQYNNLRNVKTFGKNFTVTKIIMQDFKKVIEEIKTKEDLIFRTENQSKSKQKKRQLSSVGAFWLLVTSTGFKPVTF</sequence>
<reference evidence="1" key="1">
    <citation type="submission" date="2019-06" db="EMBL/GenBank/DDBJ databases">
        <authorList>
            <person name="Zheng W."/>
        </authorList>
    </citation>
    <scope>NUCLEOTIDE SEQUENCE</scope>
    <source>
        <strain evidence="1">QDHG01</strain>
    </source>
</reference>
<keyword evidence="2" id="KW-1185">Reference proteome</keyword>
<protein>
    <submittedName>
        <fullName evidence="1">Uncharacterized protein</fullName>
    </submittedName>
</protein>
<organism evidence="1 2">
    <name type="scientific">Halteria grandinella</name>
    <dbReference type="NCBI Taxonomy" id="5974"/>
    <lineage>
        <taxon>Eukaryota</taxon>
        <taxon>Sar</taxon>
        <taxon>Alveolata</taxon>
        <taxon>Ciliophora</taxon>
        <taxon>Intramacronucleata</taxon>
        <taxon>Spirotrichea</taxon>
        <taxon>Stichotrichia</taxon>
        <taxon>Sporadotrichida</taxon>
        <taxon>Halteriidae</taxon>
        <taxon>Halteria</taxon>
    </lineage>
</organism>
<comment type="caution">
    <text evidence="1">The sequence shown here is derived from an EMBL/GenBank/DDBJ whole genome shotgun (WGS) entry which is preliminary data.</text>
</comment>
<dbReference type="AlphaFoldDB" id="A0A8J8NB78"/>
<evidence type="ECO:0000313" key="2">
    <source>
        <dbReference type="Proteomes" id="UP000785679"/>
    </source>
</evidence>
<dbReference type="Proteomes" id="UP000785679">
    <property type="component" value="Unassembled WGS sequence"/>
</dbReference>
<evidence type="ECO:0000313" key="1">
    <source>
        <dbReference type="EMBL" id="TNV71460.1"/>
    </source>
</evidence>
<gene>
    <name evidence="1" type="ORF">FGO68_gene13793</name>
</gene>
<name>A0A8J8NB78_HALGN</name>
<dbReference type="EMBL" id="RRYP01029789">
    <property type="protein sequence ID" value="TNV71460.1"/>
    <property type="molecule type" value="Genomic_DNA"/>
</dbReference>
<proteinExistence type="predicted"/>
<accession>A0A8J8NB78</accession>